<dbReference type="Gene3D" id="3.10.50.40">
    <property type="match status" value="1"/>
</dbReference>
<evidence type="ECO:0000256" key="1">
    <source>
        <dbReference type="ARBA" id="ARBA00000971"/>
    </source>
</evidence>
<dbReference type="EC" id="5.2.1.8" evidence="5"/>
<dbReference type="Pfam" id="PF00254">
    <property type="entry name" value="FKBP_C"/>
    <property type="match status" value="1"/>
</dbReference>
<feature type="domain" description="PPIase FKBP-type" evidence="7">
    <location>
        <begin position="99"/>
        <end position="190"/>
    </location>
</feature>
<dbReference type="InterPro" id="IPR050689">
    <property type="entry name" value="FKBP-type_PPIase"/>
</dbReference>
<dbReference type="EMBL" id="FOFB01000014">
    <property type="protein sequence ID" value="SEQ68622.1"/>
    <property type="molecule type" value="Genomic_DNA"/>
</dbReference>
<dbReference type="STRING" id="478744.SAMN05444359_1146"/>
<evidence type="ECO:0000256" key="6">
    <source>
        <dbReference type="SAM" id="SignalP"/>
    </source>
</evidence>
<comment type="similarity">
    <text evidence="5">Belongs to the FKBP-type PPIase family.</text>
</comment>
<dbReference type="PROSITE" id="PS50059">
    <property type="entry name" value="FKBP_PPIASE"/>
    <property type="match status" value="1"/>
</dbReference>
<accession>A0A1H9I281</accession>
<dbReference type="InterPro" id="IPR001179">
    <property type="entry name" value="PPIase_FKBP_dom"/>
</dbReference>
<feature type="signal peptide" evidence="6">
    <location>
        <begin position="1"/>
        <end position="30"/>
    </location>
</feature>
<reference evidence="9" key="1">
    <citation type="submission" date="2016-10" db="EMBL/GenBank/DDBJ databases">
        <authorList>
            <person name="Varghese N."/>
            <person name="Submissions S."/>
        </authorList>
    </citation>
    <scope>NUCLEOTIDE SEQUENCE [LARGE SCALE GENOMIC DNA]</scope>
    <source>
        <strain evidence="9">DSM 24740</strain>
    </source>
</reference>
<keyword evidence="3 4" id="KW-0413">Isomerase</keyword>
<sequence>MLHPRLTTFLLATILVFALPCCSGSSPAPASAPEKDEATRGAIEERLITELSPSDDRAGRQRNAIINRAIDQNYDVYAAPEGYFYEILEPGDYSPLAEGDIVHAHYQGTFLDGKVFDDSRKRGKKLRFIIGQLIPAWNLALQRLKPGGAIRILTPSELAYGADGLTGPRGDTLVPAHSVLEFLIDEVEIVEE</sequence>
<name>A0A1H9I281_9BACT</name>
<dbReference type="SUPFAM" id="SSF54534">
    <property type="entry name" value="FKBP-like"/>
    <property type="match status" value="1"/>
</dbReference>
<evidence type="ECO:0000256" key="3">
    <source>
        <dbReference type="ARBA" id="ARBA00023235"/>
    </source>
</evidence>
<keyword evidence="6" id="KW-0732">Signal</keyword>
<evidence type="ECO:0000259" key="7">
    <source>
        <dbReference type="PROSITE" id="PS50059"/>
    </source>
</evidence>
<feature type="chain" id="PRO_5011675042" description="Peptidyl-prolyl cis-trans isomerase" evidence="6">
    <location>
        <begin position="31"/>
        <end position="192"/>
    </location>
</feature>
<protein>
    <recommendedName>
        <fullName evidence="5">Peptidyl-prolyl cis-trans isomerase</fullName>
        <ecNumber evidence="5">5.2.1.8</ecNumber>
    </recommendedName>
</protein>
<dbReference type="GO" id="GO:0003755">
    <property type="term" value="F:peptidyl-prolyl cis-trans isomerase activity"/>
    <property type="evidence" value="ECO:0007669"/>
    <property type="project" value="UniProtKB-UniRule"/>
</dbReference>
<proteinExistence type="inferred from homology"/>
<keyword evidence="2 4" id="KW-0697">Rotamase</keyword>
<gene>
    <name evidence="8" type="ORF">SAMN05444359_1146</name>
</gene>
<evidence type="ECO:0000256" key="5">
    <source>
        <dbReference type="RuleBase" id="RU003915"/>
    </source>
</evidence>
<dbReference type="InParanoid" id="A0A1H9I281"/>
<organism evidence="8 9">
    <name type="scientific">Neolewinella agarilytica</name>
    <dbReference type="NCBI Taxonomy" id="478744"/>
    <lineage>
        <taxon>Bacteria</taxon>
        <taxon>Pseudomonadati</taxon>
        <taxon>Bacteroidota</taxon>
        <taxon>Saprospiria</taxon>
        <taxon>Saprospirales</taxon>
        <taxon>Lewinellaceae</taxon>
        <taxon>Neolewinella</taxon>
    </lineage>
</organism>
<evidence type="ECO:0000313" key="8">
    <source>
        <dbReference type="EMBL" id="SEQ68622.1"/>
    </source>
</evidence>
<dbReference type="PANTHER" id="PTHR10516">
    <property type="entry name" value="PEPTIDYL-PROLYL CIS-TRANS ISOMERASE"/>
    <property type="match status" value="1"/>
</dbReference>
<dbReference type="PANTHER" id="PTHR10516:SF443">
    <property type="entry name" value="FK506-BINDING PROTEIN 59-RELATED"/>
    <property type="match status" value="1"/>
</dbReference>
<dbReference type="Proteomes" id="UP000199021">
    <property type="component" value="Unassembled WGS sequence"/>
</dbReference>
<keyword evidence="9" id="KW-1185">Reference proteome</keyword>
<comment type="catalytic activity">
    <reaction evidence="1 4 5">
        <text>[protein]-peptidylproline (omega=180) = [protein]-peptidylproline (omega=0)</text>
        <dbReference type="Rhea" id="RHEA:16237"/>
        <dbReference type="Rhea" id="RHEA-COMP:10747"/>
        <dbReference type="Rhea" id="RHEA-COMP:10748"/>
        <dbReference type="ChEBI" id="CHEBI:83833"/>
        <dbReference type="ChEBI" id="CHEBI:83834"/>
        <dbReference type="EC" id="5.2.1.8"/>
    </reaction>
</comment>
<evidence type="ECO:0000256" key="2">
    <source>
        <dbReference type="ARBA" id="ARBA00023110"/>
    </source>
</evidence>
<dbReference type="AlphaFoldDB" id="A0A1H9I281"/>
<evidence type="ECO:0000256" key="4">
    <source>
        <dbReference type="PROSITE-ProRule" id="PRU00277"/>
    </source>
</evidence>
<dbReference type="InterPro" id="IPR046357">
    <property type="entry name" value="PPIase_dom_sf"/>
</dbReference>
<evidence type="ECO:0000313" key="9">
    <source>
        <dbReference type="Proteomes" id="UP000199021"/>
    </source>
</evidence>